<dbReference type="PROSITE" id="PS50853">
    <property type="entry name" value="FN3"/>
    <property type="match status" value="3"/>
</dbReference>
<keyword evidence="1" id="KW-0677">Repeat</keyword>
<protein>
    <submittedName>
        <fullName evidence="6">Putative cell adhesion molecule</fullName>
    </submittedName>
</protein>
<evidence type="ECO:0000259" key="4">
    <source>
        <dbReference type="PROSITE" id="PS50835"/>
    </source>
</evidence>
<dbReference type="VEuPathDB" id="VectorBase:ISCP_033612"/>
<evidence type="ECO:0000259" key="5">
    <source>
        <dbReference type="PROSITE" id="PS50853"/>
    </source>
</evidence>
<dbReference type="SUPFAM" id="SSF49265">
    <property type="entry name" value="Fibronectin type III"/>
    <property type="match status" value="2"/>
</dbReference>
<dbReference type="VEuPathDB" id="VectorBase:ISCW002705"/>
<dbReference type="VEuPathDB" id="VectorBase:ISCW018136"/>
<dbReference type="SMART" id="SM00060">
    <property type="entry name" value="FN3"/>
    <property type="match status" value="3"/>
</dbReference>
<dbReference type="PANTHER" id="PTHR44170:SF56">
    <property type="entry name" value="FIBRONECTIN TYPE-III DOMAIN-CONTAINING PROTEIN"/>
    <property type="match status" value="1"/>
</dbReference>
<dbReference type="GO" id="GO:0007155">
    <property type="term" value="P:cell adhesion"/>
    <property type="evidence" value="ECO:0007669"/>
    <property type="project" value="UniProtKB-ARBA"/>
</dbReference>
<dbReference type="FunFam" id="2.60.40.10:FF:000333">
    <property type="entry name" value="Down syndrome cell adhesion molecule"/>
    <property type="match status" value="1"/>
</dbReference>
<dbReference type="FunFam" id="2.60.40.10:FF:000104">
    <property type="entry name" value="Down syndrome cell adhesion molecule b"/>
    <property type="match status" value="1"/>
</dbReference>
<dbReference type="EMBL" id="GHJT01010032">
    <property type="protein sequence ID" value="MOY44003.1"/>
    <property type="molecule type" value="Transcribed_RNA"/>
</dbReference>
<proteinExistence type="predicted"/>
<feature type="transmembrane region" description="Helical" evidence="3">
    <location>
        <begin position="12"/>
        <end position="29"/>
    </location>
</feature>
<feature type="domain" description="Ig-like" evidence="4">
    <location>
        <begin position="38"/>
        <end position="134"/>
    </location>
</feature>
<dbReference type="AlphaFoldDB" id="A0A4D5S376"/>
<dbReference type="InterPro" id="IPR003961">
    <property type="entry name" value="FN3_dom"/>
</dbReference>
<evidence type="ECO:0000256" key="3">
    <source>
        <dbReference type="SAM" id="Phobius"/>
    </source>
</evidence>
<reference evidence="6" key="1">
    <citation type="submission" date="2019-04" db="EMBL/GenBank/DDBJ databases">
        <title>An insight into the mialome of Ixodes scapularis.</title>
        <authorList>
            <person name="Ribeiro J.M."/>
            <person name="Mather T.N."/>
            <person name="Karim S."/>
        </authorList>
    </citation>
    <scope>NUCLEOTIDE SEQUENCE</scope>
</reference>
<dbReference type="InterPro" id="IPR036116">
    <property type="entry name" value="FN3_sf"/>
</dbReference>
<keyword evidence="3" id="KW-0812">Transmembrane</keyword>
<evidence type="ECO:0000256" key="1">
    <source>
        <dbReference type="ARBA" id="ARBA00022737"/>
    </source>
</evidence>
<dbReference type="VEuPathDB" id="VectorBase:ISCW000259"/>
<accession>A0A4D5S376</accession>
<dbReference type="InterPro" id="IPR003598">
    <property type="entry name" value="Ig_sub2"/>
</dbReference>
<dbReference type="Gene3D" id="2.60.40.10">
    <property type="entry name" value="Immunoglobulins"/>
    <property type="match status" value="6"/>
</dbReference>
<evidence type="ECO:0000256" key="2">
    <source>
        <dbReference type="ARBA" id="ARBA00023157"/>
    </source>
</evidence>
<dbReference type="SMART" id="SM00409">
    <property type="entry name" value="IG"/>
    <property type="match status" value="3"/>
</dbReference>
<dbReference type="OrthoDB" id="6476447at2759"/>
<feature type="domain" description="Ig-like" evidence="4">
    <location>
        <begin position="235"/>
        <end position="329"/>
    </location>
</feature>
<dbReference type="InterPro" id="IPR003599">
    <property type="entry name" value="Ig_sub"/>
</dbReference>
<dbReference type="Pfam" id="PF00041">
    <property type="entry name" value="fn3"/>
    <property type="match status" value="3"/>
</dbReference>
<dbReference type="Pfam" id="PF13927">
    <property type="entry name" value="Ig_3"/>
    <property type="match status" value="2"/>
</dbReference>
<dbReference type="InterPro" id="IPR007110">
    <property type="entry name" value="Ig-like_dom"/>
</dbReference>
<feature type="domain" description="Fibronectin type-III" evidence="5">
    <location>
        <begin position="530"/>
        <end position="624"/>
    </location>
</feature>
<keyword evidence="3" id="KW-0472">Membrane</keyword>
<name>A0A4D5S376_IXOSC</name>
<dbReference type="GO" id="GO:0009653">
    <property type="term" value="P:anatomical structure morphogenesis"/>
    <property type="evidence" value="ECO:0007669"/>
    <property type="project" value="UniProtKB-ARBA"/>
</dbReference>
<dbReference type="GO" id="GO:0030154">
    <property type="term" value="P:cell differentiation"/>
    <property type="evidence" value="ECO:0007669"/>
    <property type="project" value="UniProtKB-ARBA"/>
</dbReference>
<sequence>MKVGLKRLGIPSAALFWAALVYSIVFLLVNGSSTLDPPKVQPFQFPSRPQPNRRIRLTCTVTEGDPPLRFTWLKDDVELTSSLTSQEDSGDVSVDVGPESSVLVLRRLHVGDIGNYTCVVDNPAGTDKFQAFLRFPVPPFWKADPEPVEVLEGRRAVLSCSAGGYPEPQILWRRRYEDGVDRAVVKTSRVRVAENSSLVLESVSRSDQGSYVCQAHNGVPPDVQRPVALKVRAPPKITVKEKEVTVRKGETVTLVCNVTGDQPIRVTWTKDGGTSNLSETSKREVFHQSSDTEVASTLHFKDVDSLDSATYACNAANEYGADEAVYTLVVLFPPPAPRGLKATEVGTRFAHLEWSQSTGNISRYIVRHWKLSGLDKVLYESNVPGAFHSTLLMNLRPGSQYKAFVVAENTVGQSPPSGAIIFYTAEEAPEASPTDVDCEPVNASSIELSWKSPAEEQWNGVPKGFYVGLKQATHSTPYIYEMVSLDSDVSRAFTRLSPNTVYSFVVRAFNSAGSGPASREMQCTTLSGDPPPAPTLYLVKTEESMVTLNWKIPKAHNASVLQYVLETRRDYTDEVSLQHFPATTSVASVTDLESSVKYSFRLAAYNRFGRGAYSNSITESTRLKFTNRFLSGNLQQESPFYMRSYFFIVIIACVTLVTLSIVISWACVKRARIIRGRRTKLASSMPPRPSLSGTYSPRWVHDPRVFDDNYDTPWDASDLPRTATLHGYTNVYDPSSRS</sequence>
<dbReference type="Pfam" id="PF07679">
    <property type="entry name" value="I-set"/>
    <property type="match status" value="1"/>
</dbReference>
<feature type="transmembrane region" description="Helical" evidence="3">
    <location>
        <begin position="645"/>
        <end position="668"/>
    </location>
</feature>
<dbReference type="FunFam" id="2.60.40.10:FF:000028">
    <property type="entry name" value="Neuronal cell adhesion molecule"/>
    <property type="match status" value="1"/>
</dbReference>
<dbReference type="FunFam" id="2.60.40.10:FF:000022">
    <property type="entry name" value="Cardiac titin"/>
    <property type="match status" value="1"/>
</dbReference>
<dbReference type="InterPro" id="IPR013783">
    <property type="entry name" value="Ig-like_fold"/>
</dbReference>
<evidence type="ECO:0000313" key="6">
    <source>
        <dbReference type="EMBL" id="MOY44003.1"/>
    </source>
</evidence>
<dbReference type="SUPFAM" id="SSF48726">
    <property type="entry name" value="Immunoglobulin"/>
    <property type="match status" value="3"/>
</dbReference>
<organism evidence="6">
    <name type="scientific">Ixodes scapularis</name>
    <name type="common">Black-legged tick</name>
    <name type="synonym">Deer tick</name>
    <dbReference type="NCBI Taxonomy" id="6945"/>
    <lineage>
        <taxon>Eukaryota</taxon>
        <taxon>Metazoa</taxon>
        <taxon>Ecdysozoa</taxon>
        <taxon>Arthropoda</taxon>
        <taxon>Chelicerata</taxon>
        <taxon>Arachnida</taxon>
        <taxon>Acari</taxon>
        <taxon>Parasitiformes</taxon>
        <taxon>Ixodida</taxon>
        <taxon>Ixodoidea</taxon>
        <taxon>Ixodidae</taxon>
        <taxon>Ixodinae</taxon>
        <taxon>Ixodes</taxon>
    </lineage>
</organism>
<dbReference type="InterPro" id="IPR036179">
    <property type="entry name" value="Ig-like_dom_sf"/>
</dbReference>
<dbReference type="CDD" id="cd00063">
    <property type="entry name" value="FN3"/>
    <property type="match status" value="3"/>
</dbReference>
<dbReference type="PANTHER" id="PTHR44170">
    <property type="entry name" value="PROTEIN SIDEKICK"/>
    <property type="match status" value="1"/>
</dbReference>
<dbReference type="VEuPathDB" id="VectorBase:ISCI000259"/>
<dbReference type="InterPro" id="IPR013098">
    <property type="entry name" value="Ig_I-set"/>
</dbReference>
<dbReference type="PROSITE" id="PS50835">
    <property type="entry name" value="IG_LIKE"/>
    <property type="match status" value="3"/>
</dbReference>
<feature type="domain" description="Fibronectin type-III" evidence="5">
    <location>
        <begin position="432"/>
        <end position="528"/>
    </location>
</feature>
<keyword evidence="2" id="KW-1015">Disulfide bond</keyword>
<keyword evidence="3" id="KW-1133">Transmembrane helix</keyword>
<feature type="domain" description="Ig-like" evidence="4">
    <location>
        <begin position="138"/>
        <end position="228"/>
    </location>
</feature>
<feature type="domain" description="Fibronectin type-III" evidence="5">
    <location>
        <begin position="336"/>
        <end position="427"/>
    </location>
</feature>
<dbReference type="SMART" id="SM00408">
    <property type="entry name" value="IGc2"/>
    <property type="match status" value="3"/>
</dbReference>